<feature type="compositionally biased region" description="Basic and acidic residues" evidence="1">
    <location>
        <begin position="21"/>
        <end position="42"/>
    </location>
</feature>
<sequence length="318" mass="35166">MTVLGKRKAPEPSISQEDANEIFKRHFESRFAPIEVEKRSAQDDDDDDEDDREDEDDDDSDVEAGRRPRRREGDGDEEESEWGGLSDDEISDDADDVPTVEVVDHSSSQTPKATSMSKRELKAFMSSRPPDQSDEARRLQAAQQAASSSSSSSGALPEDAPSLLAQDLELRRLLAESHLLSRNTQPLTSLSANAVEPKAFAAGRTRQRATDMRIQALGSALSIHTQDKMPMKMRKGMVAAAGAREAKRRREARENGVILERDTSAKGKGRRRDRGGGRDAAVDRPGVGRFKGAELRLSEHDVKRIEGGRDTFGRRSKR</sequence>
<feature type="compositionally biased region" description="Polar residues" evidence="1">
    <location>
        <begin position="105"/>
        <end position="116"/>
    </location>
</feature>
<feature type="compositionally biased region" description="Acidic residues" evidence="1">
    <location>
        <begin position="43"/>
        <end position="62"/>
    </location>
</feature>
<accession>A0AB34G6T9</accession>
<evidence type="ECO:0000313" key="2">
    <source>
        <dbReference type="EMBL" id="KAJ6446496.1"/>
    </source>
</evidence>
<dbReference type="GO" id="GO:0000462">
    <property type="term" value="P:maturation of SSU-rRNA from tricistronic rRNA transcript (SSU-rRNA, 5.8S rRNA, LSU-rRNA)"/>
    <property type="evidence" value="ECO:0007669"/>
    <property type="project" value="TreeGrafter"/>
</dbReference>
<feature type="region of interest" description="Disordered" evidence="1">
    <location>
        <begin position="1"/>
        <end position="160"/>
    </location>
</feature>
<evidence type="ECO:0000256" key="1">
    <source>
        <dbReference type="SAM" id="MobiDB-lite"/>
    </source>
</evidence>
<organism evidence="2 3">
    <name type="scientific">Purpureocillium lavendulum</name>
    <dbReference type="NCBI Taxonomy" id="1247861"/>
    <lineage>
        <taxon>Eukaryota</taxon>
        <taxon>Fungi</taxon>
        <taxon>Dikarya</taxon>
        <taxon>Ascomycota</taxon>
        <taxon>Pezizomycotina</taxon>
        <taxon>Sordariomycetes</taxon>
        <taxon>Hypocreomycetidae</taxon>
        <taxon>Hypocreales</taxon>
        <taxon>Ophiocordycipitaceae</taxon>
        <taxon>Purpureocillium</taxon>
    </lineage>
</organism>
<dbReference type="AlphaFoldDB" id="A0AB34G6T9"/>
<name>A0AB34G6T9_9HYPO</name>
<dbReference type="PANTHER" id="PTHR28096:SF1">
    <property type="entry name" value="PROTEIN FAF1"/>
    <property type="match status" value="1"/>
</dbReference>
<evidence type="ECO:0008006" key="4">
    <source>
        <dbReference type="Google" id="ProtNLM"/>
    </source>
</evidence>
<feature type="compositionally biased region" description="Low complexity" evidence="1">
    <location>
        <begin position="140"/>
        <end position="153"/>
    </location>
</feature>
<dbReference type="Proteomes" id="UP001163105">
    <property type="component" value="Unassembled WGS sequence"/>
</dbReference>
<feature type="compositionally biased region" description="Basic and acidic residues" evidence="1">
    <location>
        <begin position="291"/>
        <end position="318"/>
    </location>
</feature>
<dbReference type="GO" id="GO:0005730">
    <property type="term" value="C:nucleolus"/>
    <property type="evidence" value="ECO:0007669"/>
    <property type="project" value="TreeGrafter"/>
</dbReference>
<feature type="compositionally biased region" description="Acidic residues" evidence="1">
    <location>
        <begin position="74"/>
        <end position="98"/>
    </location>
</feature>
<comment type="caution">
    <text evidence="2">The sequence shown here is derived from an EMBL/GenBank/DDBJ whole genome shotgun (WGS) entry which is preliminary data.</text>
</comment>
<protein>
    <recommendedName>
        <fullName evidence="4">Protein FAF1</fullName>
    </recommendedName>
</protein>
<evidence type="ECO:0000313" key="3">
    <source>
        <dbReference type="Proteomes" id="UP001163105"/>
    </source>
</evidence>
<dbReference type="EMBL" id="JAQHRD010000001">
    <property type="protein sequence ID" value="KAJ6446496.1"/>
    <property type="molecule type" value="Genomic_DNA"/>
</dbReference>
<reference evidence="2" key="1">
    <citation type="submission" date="2023-01" db="EMBL/GenBank/DDBJ databases">
        <title>The growth and conidiation of Purpureocillium lavendulum are regulated by nitrogen source and histone H3K14 acetylation.</title>
        <authorList>
            <person name="Tang P."/>
            <person name="Han J."/>
            <person name="Zhang C."/>
            <person name="Tang P."/>
            <person name="Qi F."/>
            <person name="Zhang K."/>
            <person name="Liang L."/>
        </authorList>
    </citation>
    <scope>NUCLEOTIDE SEQUENCE</scope>
    <source>
        <strain evidence="2">YMF1.00683</strain>
    </source>
</reference>
<proteinExistence type="predicted"/>
<gene>
    <name evidence="2" type="ORF">O9K51_01269</name>
</gene>
<dbReference type="PANTHER" id="PTHR28096">
    <property type="entry name" value="PROTEIN FAF1"/>
    <property type="match status" value="1"/>
</dbReference>
<keyword evidence="3" id="KW-1185">Reference proteome</keyword>
<feature type="region of interest" description="Disordered" evidence="1">
    <location>
        <begin position="260"/>
        <end position="318"/>
    </location>
</feature>
<dbReference type="InterPro" id="IPR053030">
    <property type="entry name" value="Ribosomal_biogenesis_FAF1-like"/>
</dbReference>